<evidence type="ECO:0000256" key="1">
    <source>
        <dbReference type="SAM" id="Phobius"/>
    </source>
</evidence>
<dbReference type="Pfam" id="PF16220">
    <property type="entry name" value="DUF4880"/>
    <property type="match status" value="1"/>
</dbReference>
<evidence type="ECO:0000259" key="2">
    <source>
        <dbReference type="Pfam" id="PF04773"/>
    </source>
</evidence>
<proteinExistence type="predicted"/>
<dbReference type="Pfam" id="PF04773">
    <property type="entry name" value="FecR"/>
    <property type="match status" value="1"/>
</dbReference>
<feature type="domain" description="FecR N-terminal" evidence="3">
    <location>
        <begin position="13"/>
        <end position="52"/>
    </location>
</feature>
<dbReference type="GO" id="GO:0016989">
    <property type="term" value="F:sigma factor antagonist activity"/>
    <property type="evidence" value="ECO:0007669"/>
    <property type="project" value="TreeGrafter"/>
</dbReference>
<dbReference type="InterPro" id="IPR012373">
    <property type="entry name" value="Ferrdict_sens_TM"/>
</dbReference>
<evidence type="ECO:0000313" key="4">
    <source>
        <dbReference type="EMBL" id="MBB3953950.1"/>
    </source>
</evidence>
<keyword evidence="1" id="KW-1133">Transmembrane helix</keyword>
<dbReference type="AlphaFoldDB" id="A0A7W6G5C8"/>
<comment type="caution">
    <text evidence="4">The sequence shown here is derived from an EMBL/GenBank/DDBJ whole genome shotgun (WGS) entry which is preliminary data.</text>
</comment>
<dbReference type="RefSeq" id="WP_183623078.1">
    <property type="nucleotide sequence ID" value="NZ_JACIDX010000003.1"/>
</dbReference>
<dbReference type="Proteomes" id="UP000548867">
    <property type="component" value="Unassembled WGS sequence"/>
</dbReference>
<dbReference type="EMBL" id="JACIDX010000003">
    <property type="protein sequence ID" value="MBB3953950.1"/>
    <property type="molecule type" value="Genomic_DNA"/>
</dbReference>
<dbReference type="PIRSF" id="PIRSF018266">
    <property type="entry name" value="FecR"/>
    <property type="match status" value="1"/>
</dbReference>
<keyword evidence="5" id="KW-1185">Reference proteome</keyword>
<keyword evidence="1" id="KW-0472">Membrane</keyword>
<gene>
    <name evidence="4" type="ORF">GGR38_000877</name>
</gene>
<evidence type="ECO:0000259" key="3">
    <source>
        <dbReference type="Pfam" id="PF16220"/>
    </source>
</evidence>
<dbReference type="PANTHER" id="PTHR30273">
    <property type="entry name" value="PERIPLASMIC SIGNAL SENSOR AND SIGMA FACTOR ACTIVATOR FECR-RELATED"/>
    <property type="match status" value="1"/>
</dbReference>
<feature type="transmembrane region" description="Helical" evidence="1">
    <location>
        <begin position="83"/>
        <end position="105"/>
    </location>
</feature>
<dbReference type="InterPro" id="IPR032623">
    <property type="entry name" value="FecR_N"/>
</dbReference>
<organism evidence="4 5">
    <name type="scientific">Novosphingobium sediminicola</name>
    <dbReference type="NCBI Taxonomy" id="563162"/>
    <lineage>
        <taxon>Bacteria</taxon>
        <taxon>Pseudomonadati</taxon>
        <taxon>Pseudomonadota</taxon>
        <taxon>Alphaproteobacteria</taxon>
        <taxon>Sphingomonadales</taxon>
        <taxon>Sphingomonadaceae</taxon>
        <taxon>Novosphingobium</taxon>
    </lineage>
</organism>
<evidence type="ECO:0000313" key="5">
    <source>
        <dbReference type="Proteomes" id="UP000548867"/>
    </source>
</evidence>
<keyword evidence="1 4" id="KW-0812">Transmembrane</keyword>
<accession>A0A7W6G5C8</accession>
<dbReference type="Gene3D" id="2.60.120.1440">
    <property type="match status" value="1"/>
</dbReference>
<reference evidence="4 5" key="1">
    <citation type="submission" date="2020-08" db="EMBL/GenBank/DDBJ databases">
        <title>Genomic Encyclopedia of Type Strains, Phase IV (KMG-IV): sequencing the most valuable type-strain genomes for metagenomic binning, comparative biology and taxonomic classification.</title>
        <authorList>
            <person name="Goeker M."/>
        </authorList>
    </citation>
    <scope>NUCLEOTIDE SEQUENCE [LARGE SCALE GENOMIC DNA]</scope>
    <source>
        <strain evidence="4 5">DSM 27057</strain>
    </source>
</reference>
<sequence>MTPDPAMTIDEIAAEWLARMVSGNASPEDRANLAAWLEADSRHKGAYMRAMALWQMLNGAAQNPAVAPPLPRGWAHQRFTRRWMIGGGAAIAASAAAVLLLRPYVLDEPQIFQTGRGEVREFTLADGSHIVLDSQSRVDVTMRRDARNVALVEGMGWFHVAKDKTRPFTVSANGARFVAVGTAFSVSREGGTKIVVSEGIVRMTAADHDRAIDLHRNETATIDPAGGLKLARLSDDAMSRQMAWREGSVGLDGETLREAAESFNRYNRMQIVVADQALADKRVVGWFSRNDPLGFSTAAATMLDAKVERQGETIRLTKK</sequence>
<dbReference type="InterPro" id="IPR006860">
    <property type="entry name" value="FecR"/>
</dbReference>
<dbReference type="PANTHER" id="PTHR30273:SF2">
    <property type="entry name" value="PROTEIN FECR"/>
    <property type="match status" value="1"/>
</dbReference>
<feature type="domain" description="FecR protein" evidence="2">
    <location>
        <begin position="113"/>
        <end position="202"/>
    </location>
</feature>
<protein>
    <submittedName>
        <fullName evidence="4">Transmembrane sensor</fullName>
    </submittedName>
</protein>
<name>A0A7W6G5C8_9SPHN</name>